<evidence type="ECO:0000313" key="1">
    <source>
        <dbReference type="EMBL" id="KOX69490.1"/>
    </source>
</evidence>
<organism evidence="1 2">
    <name type="scientific">Melipona quadrifasciata</name>
    <dbReference type="NCBI Taxonomy" id="166423"/>
    <lineage>
        <taxon>Eukaryota</taxon>
        <taxon>Metazoa</taxon>
        <taxon>Ecdysozoa</taxon>
        <taxon>Arthropoda</taxon>
        <taxon>Hexapoda</taxon>
        <taxon>Insecta</taxon>
        <taxon>Pterygota</taxon>
        <taxon>Neoptera</taxon>
        <taxon>Endopterygota</taxon>
        <taxon>Hymenoptera</taxon>
        <taxon>Apocrita</taxon>
        <taxon>Aculeata</taxon>
        <taxon>Apoidea</taxon>
        <taxon>Anthophila</taxon>
        <taxon>Apidae</taxon>
        <taxon>Melipona</taxon>
    </lineage>
</organism>
<dbReference type="Proteomes" id="UP000053105">
    <property type="component" value="Unassembled WGS sequence"/>
</dbReference>
<proteinExistence type="predicted"/>
<sequence length="88" mass="10002">KYLNILKENLEQSAIKLNLLDDFYFSTEGLYLLCCSIVEKILIIITDCVGDTTGLQYKHSHDVDPGDSIGRAMRQSSKIFHGPDHKHH</sequence>
<reference evidence="1 2" key="1">
    <citation type="submission" date="2015-07" db="EMBL/GenBank/DDBJ databases">
        <title>The genome of Melipona quadrifasciata.</title>
        <authorList>
            <person name="Pan H."/>
            <person name="Kapheim K."/>
        </authorList>
    </citation>
    <scope>NUCLEOTIDE SEQUENCE [LARGE SCALE GENOMIC DNA]</scope>
    <source>
        <strain evidence="1">0111107301</strain>
        <tissue evidence="1">Whole body</tissue>
    </source>
</reference>
<accession>A0A0M8ZR86</accession>
<dbReference type="AlphaFoldDB" id="A0A0M8ZR86"/>
<gene>
    <name evidence="1" type="ORF">WN51_06574</name>
</gene>
<name>A0A0M8ZR86_9HYME</name>
<feature type="non-terminal residue" evidence="1">
    <location>
        <position position="1"/>
    </location>
</feature>
<keyword evidence="2" id="KW-1185">Reference proteome</keyword>
<protein>
    <submittedName>
        <fullName evidence="1">Uncharacterized protein</fullName>
    </submittedName>
</protein>
<dbReference type="EMBL" id="KQ435889">
    <property type="protein sequence ID" value="KOX69490.1"/>
    <property type="molecule type" value="Genomic_DNA"/>
</dbReference>
<evidence type="ECO:0000313" key="2">
    <source>
        <dbReference type="Proteomes" id="UP000053105"/>
    </source>
</evidence>